<evidence type="ECO:0000313" key="4">
    <source>
        <dbReference type="Proteomes" id="UP000254374"/>
    </source>
</evidence>
<dbReference type="AlphaFoldDB" id="A0A377GMR5"/>
<proteinExistence type="predicted"/>
<accession>A0A377GMR5</accession>
<sequence>MTFFNTIRMKYLCDPYIFFTMPKIFSKITVEMDELAFTNNQFTALITEGVCTCIAFMIRGQYWDDELEEKISFCGLYHWSGFGFSNKNRDQLAQETFEDFLESLRAEFNLYPDTPIDIISLQFIGGEKEEIDDDEITLHGTEAEVSSLTKIVQKFDFKGHFFILHPDAIEHHHFLTSGDQSITITATPYACVFYIDSGLDEDSTIDSAIDEDLTYYPRFDSP</sequence>
<reference evidence="1 3" key="1">
    <citation type="submission" date="2017-01" db="EMBL/GenBank/DDBJ databases">
        <authorList>
            <person name="Varghese N."/>
            <person name="Submissions S."/>
        </authorList>
    </citation>
    <scope>NUCLEOTIDE SEQUENCE [LARGE SCALE GENOMIC DNA]</scope>
    <source>
        <strain evidence="1 3">ATCC 33342</strain>
    </source>
</reference>
<dbReference type="EMBL" id="FTNL01000002">
    <property type="protein sequence ID" value="SIQ62040.1"/>
    <property type="molecule type" value="Genomic_DNA"/>
</dbReference>
<dbReference type="EMBL" id="UGGV01000001">
    <property type="protein sequence ID" value="STO25904.1"/>
    <property type="molecule type" value="Genomic_DNA"/>
</dbReference>
<gene>
    <name evidence="2" type="ORF">NCTC11401_02746</name>
    <name evidence="1" type="ORF">SAMN05421777_10261</name>
</gene>
<dbReference type="Proteomes" id="UP000186808">
    <property type="component" value="Unassembled WGS sequence"/>
</dbReference>
<protein>
    <submittedName>
        <fullName evidence="2">Uncharacterized protein</fullName>
    </submittedName>
</protein>
<organism evidence="2 4">
    <name type="scientific">Fluoribacter gormanii</name>
    <dbReference type="NCBI Taxonomy" id="464"/>
    <lineage>
        <taxon>Bacteria</taxon>
        <taxon>Pseudomonadati</taxon>
        <taxon>Pseudomonadota</taxon>
        <taxon>Gammaproteobacteria</taxon>
        <taxon>Legionellales</taxon>
        <taxon>Legionellaceae</taxon>
        <taxon>Fluoribacter</taxon>
    </lineage>
</organism>
<keyword evidence="3" id="KW-1185">Reference proteome</keyword>
<dbReference type="STRING" id="464.Lgor_0214"/>
<reference evidence="2 4" key="2">
    <citation type="submission" date="2018-06" db="EMBL/GenBank/DDBJ databases">
        <authorList>
            <consortium name="Pathogen Informatics"/>
            <person name="Doyle S."/>
        </authorList>
    </citation>
    <scope>NUCLEOTIDE SEQUENCE [LARGE SCALE GENOMIC DNA]</scope>
    <source>
        <strain evidence="2 4">NCTC11401</strain>
    </source>
</reference>
<name>A0A377GMR5_9GAMM</name>
<evidence type="ECO:0000313" key="3">
    <source>
        <dbReference type="Proteomes" id="UP000186808"/>
    </source>
</evidence>
<evidence type="ECO:0000313" key="2">
    <source>
        <dbReference type="EMBL" id="STO25904.1"/>
    </source>
</evidence>
<evidence type="ECO:0000313" key="1">
    <source>
        <dbReference type="EMBL" id="SIQ62040.1"/>
    </source>
</evidence>
<dbReference type="Proteomes" id="UP000254374">
    <property type="component" value="Unassembled WGS sequence"/>
</dbReference>